<dbReference type="SUPFAM" id="SSF63829">
    <property type="entry name" value="Calcium-dependent phosphotriesterase"/>
    <property type="match status" value="1"/>
</dbReference>
<keyword evidence="4" id="KW-1185">Reference proteome</keyword>
<dbReference type="PRINTS" id="PR01790">
    <property type="entry name" value="SMP30FAMILY"/>
</dbReference>
<dbReference type="EMBL" id="CATZLL010000011">
    <property type="protein sequence ID" value="CAJ0817928.1"/>
    <property type="molecule type" value="Genomic_DNA"/>
</dbReference>
<accession>A0ABM9K703</accession>
<comment type="similarity">
    <text evidence="1">Belongs to the SMP-30/CGR1 family.</text>
</comment>
<evidence type="ECO:0000313" key="3">
    <source>
        <dbReference type="EMBL" id="CAJ0817928.1"/>
    </source>
</evidence>
<dbReference type="InterPro" id="IPR005511">
    <property type="entry name" value="SMP-30"/>
</dbReference>
<dbReference type="EC" id="3.1.1.99" evidence="3"/>
<evidence type="ECO:0000313" key="4">
    <source>
        <dbReference type="Proteomes" id="UP001189757"/>
    </source>
</evidence>
<protein>
    <submittedName>
        <fullName evidence="3">6-deoxy-6-sulfogluconolactonase</fullName>
        <ecNumber evidence="3">3.1.1.99</ecNumber>
    </submittedName>
</protein>
<dbReference type="PANTHER" id="PTHR10907">
    <property type="entry name" value="REGUCALCIN"/>
    <property type="match status" value="1"/>
</dbReference>
<dbReference type="InterPro" id="IPR013658">
    <property type="entry name" value="SGL"/>
</dbReference>
<evidence type="ECO:0000259" key="2">
    <source>
        <dbReference type="Pfam" id="PF08450"/>
    </source>
</evidence>
<evidence type="ECO:0000256" key="1">
    <source>
        <dbReference type="ARBA" id="ARBA00008853"/>
    </source>
</evidence>
<dbReference type="Proteomes" id="UP001189757">
    <property type="component" value="Unassembled WGS sequence"/>
</dbReference>
<sequence>MQVQLVQAANAILGEGPLWCPDEQVLYWIDILRPAVYRHTPGVGQTGVWALPESVGSIARLGAGQLLVAMRSGLFALSTVEGSLTRLASVEHASAQQRLNDSAVDPAGRFWVGSMREGGPSFGKLYRFGGGSAPFELDDQWACPNGIGWSPDGTVMYVTDSAKQTIWRYAYSVEHGTATDKQVFATFDAGTPDGLTVDAEGGVWSALWDGWSVVRLSPEGERVTTVPMPVQRPTSVAFGGDALQTLYVTSASINVDTTGLNAGPLAGGLFAVETSVRGLLNTPARLGERTFLCTTGAEVPA</sequence>
<comment type="caution">
    <text evidence="3">The sequence shown here is derived from an EMBL/GenBank/DDBJ whole genome shotgun (WGS) entry which is preliminary data.</text>
</comment>
<organism evidence="3 4">
    <name type="scientific">Ralstonia flaminis</name>
    <dbReference type="NCBI Taxonomy" id="3058597"/>
    <lineage>
        <taxon>Bacteria</taxon>
        <taxon>Pseudomonadati</taxon>
        <taxon>Pseudomonadota</taxon>
        <taxon>Betaproteobacteria</taxon>
        <taxon>Burkholderiales</taxon>
        <taxon>Burkholderiaceae</taxon>
        <taxon>Ralstonia</taxon>
    </lineage>
</organism>
<dbReference type="Gene3D" id="2.120.10.30">
    <property type="entry name" value="TolB, C-terminal domain"/>
    <property type="match status" value="1"/>
</dbReference>
<name>A0ABM9K703_9RALS</name>
<gene>
    <name evidence="3" type="ORF">LMG18101_03436</name>
</gene>
<dbReference type="PANTHER" id="PTHR10907:SF47">
    <property type="entry name" value="REGUCALCIN"/>
    <property type="match status" value="1"/>
</dbReference>
<keyword evidence="3" id="KW-0378">Hydrolase</keyword>
<proteinExistence type="inferred from homology"/>
<dbReference type="InterPro" id="IPR011042">
    <property type="entry name" value="6-blade_b-propeller_TolB-like"/>
</dbReference>
<feature type="domain" description="SMP-30/Gluconolactonase/LRE-like region" evidence="2">
    <location>
        <begin position="13"/>
        <end position="252"/>
    </location>
</feature>
<reference evidence="3 4" key="1">
    <citation type="submission" date="2023-07" db="EMBL/GenBank/DDBJ databases">
        <authorList>
            <person name="Peeters C."/>
        </authorList>
    </citation>
    <scope>NUCLEOTIDE SEQUENCE [LARGE SCALE GENOMIC DNA]</scope>
    <source>
        <strain evidence="3 4">LMG 18101</strain>
    </source>
</reference>
<dbReference type="RefSeq" id="WP_316681732.1">
    <property type="nucleotide sequence ID" value="NZ_CATZLL010000011.1"/>
</dbReference>
<dbReference type="GO" id="GO:0016787">
    <property type="term" value="F:hydrolase activity"/>
    <property type="evidence" value="ECO:0007669"/>
    <property type="project" value="UniProtKB-KW"/>
</dbReference>
<dbReference type="Pfam" id="PF08450">
    <property type="entry name" value="SGL"/>
    <property type="match status" value="1"/>
</dbReference>